<evidence type="ECO:0000313" key="2">
    <source>
        <dbReference type="RefSeq" id="XP_031562658.1"/>
    </source>
</evidence>
<accession>A0A6P8I455</accession>
<dbReference type="AlphaFoldDB" id="A0A6P8I455"/>
<name>A0A6P8I455_ACTTE</name>
<proteinExistence type="predicted"/>
<reference evidence="2" key="1">
    <citation type="submission" date="2025-08" db="UniProtKB">
        <authorList>
            <consortium name="RefSeq"/>
        </authorList>
    </citation>
    <scope>IDENTIFICATION</scope>
    <source>
        <tissue evidence="2">Tentacle</tissue>
    </source>
</reference>
<evidence type="ECO:0000313" key="1">
    <source>
        <dbReference type="Proteomes" id="UP000515163"/>
    </source>
</evidence>
<sequence>MSSYFLVVSCWPISLRLKNGVVNVKLEAEVGDFFRQHSVAMIMTVQDLFDVTQHTTFVNKFGVRQNKKDKRKKVLDKEIKSTCTTTCTLAASGVLRNYKTVLNNQ</sequence>
<gene>
    <name evidence="2" type="primary">LOC116298372</name>
</gene>
<keyword evidence="1" id="KW-1185">Reference proteome</keyword>
<dbReference type="RefSeq" id="XP_031562658.1">
    <property type="nucleotide sequence ID" value="XM_031706798.1"/>
</dbReference>
<dbReference type="InParanoid" id="A0A6P8I455"/>
<dbReference type="GeneID" id="116298372"/>
<dbReference type="KEGG" id="aten:116298372"/>
<organism evidence="1 2">
    <name type="scientific">Actinia tenebrosa</name>
    <name type="common">Australian red waratah sea anemone</name>
    <dbReference type="NCBI Taxonomy" id="6105"/>
    <lineage>
        <taxon>Eukaryota</taxon>
        <taxon>Metazoa</taxon>
        <taxon>Cnidaria</taxon>
        <taxon>Anthozoa</taxon>
        <taxon>Hexacorallia</taxon>
        <taxon>Actiniaria</taxon>
        <taxon>Actiniidae</taxon>
        <taxon>Actinia</taxon>
    </lineage>
</organism>
<dbReference type="Proteomes" id="UP000515163">
    <property type="component" value="Unplaced"/>
</dbReference>
<protein>
    <submittedName>
        <fullName evidence="2">Uncharacterized protein LOC116298372</fullName>
    </submittedName>
</protein>